<reference evidence="1 2" key="1">
    <citation type="submission" date="2019-02" db="EMBL/GenBank/DDBJ databases">
        <authorList>
            <person name="Lehtovirta-Morley E L."/>
        </authorList>
    </citation>
    <scope>NUCLEOTIDE SEQUENCE [LARGE SCALE GENOMIC DNA]</scope>
    <source>
        <strain evidence="1">NFRAN1</strain>
    </source>
</reference>
<dbReference type="KEGG" id="nfn:NFRAN_0152"/>
<accession>A0A484I5U3</accession>
<protein>
    <submittedName>
        <fullName evidence="1">Uncharacterized protein</fullName>
    </submittedName>
</protein>
<gene>
    <name evidence="1" type="ORF">NFRAN_0152</name>
</gene>
<organism evidence="1 2">
    <name type="scientific">Candidatus Nitrosocosmicus franklandianus</name>
    <dbReference type="NCBI Taxonomy" id="1798806"/>
    <lineage>
        <taxon>Archaea</taxon>
        <taxon>Nitrososphaerota</taxon>
        <taxon>Nitrososphaeria</taxon>
        <taxon>Nitrososphaerales</taxon>
        <taxon>Nitrososphaeraceae</taxon>
        <taxon>Candidatus Nitrosocosmicus</taxon>
    </lineage>
</organism>
<dbReference type="AlphaFoldDB" id="A0A484I5U3"/>
<sequence length="61" mass="6717">MVGTSFILNVLKDQIGEINPFAYDDTMACSNVISKIPGILSKSSKISQFSKNCMLYLTIIN</sequence>
<keyword evidence="2" id="KW-1185">Reference proteome</keyword>
<dbReference type="Proteomes" id="UP000294299">
    <property type="component" value="Chromosome NFRAN"/>
</dbReference>
<evidence type="ECO:0000313" key="1">
    <source>
        <dbReference type="EMBL" id="VFJ12473.1"/>
    </source>
</evidence>
<proteinExistence type="predicted"/>
<dbReference type="EMBL" id="LR216287">
    <property type="protein sequence ID" value="VFJ12473.1"/>
    <property type="molecule type" value="Genomic_DNA"/>
</dbReference>
<evidence type="ECO:0000313" key="2">
    <source>
        <dbReference type="Proteomes" id="UP000294299"/>
    </source>
</evidence>
<name>A0A484I5U3_9ARCH</name>